<feature type="domain" description="AMP-dependent synthetase/ligase" evidence="3">
    <location>
        <begin position="25"/>
        <end position="418"/>
    </location>
</feature>
<dbReference type="CDD" id="cd05907">
    <property type="entry name" value="VL_LC_FACS_like"/>
    <property type="match status" value="1"/>
</dbReference>
<evidence type="ECO:0000256" key="1">
    <source>
        <dbReference type="ARBA" id="ARBA00022741"/>
    </source>
</evidence>
<organism evidence="4 5">
    <name type="scientific">Candidatus Ornithobacterium hominis</name>
    <dbReference type="NCBI Taxonomy" id="2497989"/>
    <lineage>
        <taxon>Bacteria</taxon>
        <taxon>Pseudomonadati</taxon>
        <taxon>Bacteroidota</taxon>
        <taxon>Flavobacteriia</taxon>
        <taxon>Flavobacteriales</taxon>
        <taxon>Weeksellaceae</taxon>
        <taxon>Ornithobacterium</taxon>
    </lineage>
</organism>
<accession>A0A383U205</accession>
<dbReference type="InterPro" id="IPR020459">
    <property type="entry name" value="AMP-binding"/>
</dbReference>
<dbReference type="InterPro" id="IPR000873">
    <property type="entry name" value="AMP-dep_synth/lig_dom"/>
</dbReference>
<dbReference type="EC" id="6.2.1.3" evidence="4"/>
<evidence type="ECO:0000259" key="3">
    <source>
        <dbReference type="Pfam" id="PF00501"/>
    </source>
</evidence>
<dbReference type="PRINTS" id="PR00154">
    <property type="entry name" value="AMPBINDING"/>
</dbReference>
<keyword evidence="4" id="KW-0436">Ligase</keyword>
<dbReference type="PROSITE" id="PS00455">
    <property type="entry name" value="AMP_BINDING"/>
    <property type="match status" value="1"/>
</dbReference>
<dbReference type="AlphaFoldDB" id="A0A383U205"/>
<dbReference type="Proteomes" id="UP000262142">
    <property type="component" value="Unassembled WGS sequence"/>
</dbReference>
<evidence type="ECO:0000313" key="5">
    <source>
        <dbReference type="Proteomes" id="UP000262142"/>
    </source>
</evidence>
<dbReference type="Pfam" id="PF00501">
    <property type="entry name" value="AMP-binding"/>
    <property type="match status" value="1"/>
</dbReference>
<dbReference type="InterPro" id="IPR020845">
    <property type="entry name" value="AMP-binding_CS"/>
</dbReference>
<keyword evidence="2" id="KW-0067">ATP-binding</keyword>
<name>A0A383U205_9FLAO</name>
<protein>
    <submittedName>
        <fullName evidence="4">Long-chain-fatty-acid--CoA ligase FadD15</fullName>
        <ecNumber evidence="4">6.2.1.3</ecNumber>
    </submittedName>
</protein>
<gene>
    <name evidence="4" type="ORF">SAMEA104719789_01114</name>
</gene>
<dbReference type="InterPro" id="IPR042099">
    <property type="entry name" value="ANL_N_sf"/>
</dbReference>
<reference evidence="4 5" key="1">
    <citation type="submission" date="2018-09" db="EMBL/GenBank/DDBJ databases">
        <authorList>
            <consortium name="Pathogen Informatics"/>
        </authorList>
    </citation>
    <scope>NUCLEOTIDE SEQUENCE [LARGE SCALE GENOMIC DNA]</scope>
    <source>
        <strain evidence="4 5">OH-22767</strain>
    </source>
</reference>
<sequence length="592" mass="67454">MEIKRLFDILYNQQEKQTLEVCLAKKTGETWKTYSTQEYIDIANSVSRGLLKIGIKKGDKIAIVVDNNCPEWNFLDIGIQQVGAISVPVYSTISAEEYEYIFNDAEVKVCFASNLELISKVSETQKKTPSLEYIYSIEKLQDFPHWEEILDSGNKNENQNEVEQIKNSVKEDDLATLIYTSGTTGKPKGVMLSHKNLVSNVIASRKRIPPLGEKPKALSFLPICHVFERMIIYLYQYSGISIYYAENMDKIGDNLKEISPQVMTVVPRVIEKVYGKIYETGMNSGAVKSKIFAWALNLIEDYDPLRKDKPLSWYLKYKVANKLVFSKWREGLGGKMVTLVSGSAKLSEQLNRMFWAAGIPILEGYGLTETSPVISVNSFNKNGFEIGSVGKPLKNVDVKIAEDGEILVKAPSVFKGYYKNPAKTKEAFTPEGYFKTGDIGVINSKGILKITDRKKQIFKTSGGKYIAPEPIQNKMLEIPFIAQIMVVGEGQKMPCAIIQPNFDYIRNWAEKNNLNLDLDPKKITENKQVIDEIQKGIDDKNKHFGHWEQVKRFVLTPEEWTIDNDLLTPTLKMKRKNIKERYIELYNELYEN</sequence>
<keyword evidence="5" id="KW-1185">Reference proteome</keyword>
<proteinExistence type="predicted"/>
<dbReference type="GO" id="GO:0005524">
    <property type="term" value="F:ATP binding"/>
    <property type="evidence" value="ECO:0007669"/>
    <property type="project" value="UniProtKB-KW"/>
</dbReference>
<dbReference type="GO" id="GO:0004467">
    <property type="term" value="F:long-chain fatty acid-CoA ligase activity"/>
    <property type="evidence" value="ECO:0007669"/>
    <property type="project" value="UniProtKB-EC"/>
</dbReference>
<dbReference type="PANTHER" id="PTHR43272">
    <property type="entry name" value="LONG-CHAIN-FATTY-ACID--COA LIGASE"/>
    <property type="match status" value="1"/>
</dbReference>
<dbReference type="OrthoDB" id="9803968at2"/>
<dbReference type="GO" id="GO:0016020">
    <property type="term" value="C:membrane"/>
    <property type="evidence" value="ECO:0007669"/>
    <property type="project" value="TreeGrafter"/>
</dbReference>
<dbReference type="Gene3D" id="3.40.50.12780">
    <property type="entry name" value="N-terminal domain of ligase-like"/>
    <property type="match status" value="1"/>
</dbReference>
<evidence type="ECO:0000313" key="4">
    <source>
        <dbReference type="EMBL" id="SZD73013.1"/>
    </source>
</evidence>
<dbReference type="PANTHER" id="PTHR43272:SF33">
    <property type="entry name" value="AMP-BINDING DOMAIN-CONTAINING PROTEIN-RELATED"/>
    <property type="match status" value="1"/>
</dbReference>
<dbReference type="RefSeq" id="WP_119059416.1">
    <property type="nucleotide sequence ID" value="NZ_UNSC01000004.1"/>
</dbReference>
<keyword evidence="1" id="KW-0547">Nucleotide-binding</keyword>
<evidence type="ECO:0000256" key="2">
    <source>
        <dbReference type="ARBA" id="ARBA00022840"/>
    </source>
</evidence>
<dbReference type="SUPFAM" id="SSF56801">
    <property type="entry name" value="Acetyl-CoA synthetase-like"/>
    <property type="match status" value="1"/>
</dbReference>
<dbReference type="EMBL" id="UNSC01000004">
    <property type="protein sequence ID" value="SZD73013.1"/>
    <property type="molecule type" value="Genomic_DNA"/>
</dbReference>